<gene>
    <name evidence="2" type="ORF">MPIPNATIZW_LOCUS16312</name>
</gene>
<accession>A0ABP0ABV6</accession>
<organism evidence="2 3">
    <name type="scientific">Pipistrellus nathusii</name>
    <name type="common">Nathusius' pipistrelle</name>
    <dbReference type="NCBI Taxonomy" id="59473"/>
    <lineage>
        <taxon>Eukaryota</taxon>
        <taxon>Metazoa</taxon>
        <taxon>Chordata</taxon>
        <taxon>Craniata</taxon>
        <taxon>Vertebrata</taxon>
        <taxon>Euteleostomi</taxon>
        <taxon>Mammalia</taxon>
        <taxon>Eutheria</taxon>
        <taxon>Laurasiatheria</taxon>
        <taxon>Chiroptera</taxon>
        <taxon>Yangochiroptera</taxon>
        <taxon>Vespertilionidae</taxon>
        <taxon>Pipistrellus</taxon>
    </lineage>
</organism>
<dbReference type="Proteomes" id="UP001314169">
    <property type="component" value="Chromosome 7"/>
</dbReference>
<keyword evidence="1" id="KW-1133">Transmembrane helix</keyword>
<dbReference type="EMBL" id="OY882864">
    <property type="protein sequence ID" value="CAK6448006.1"/>
    <property type="molecule type" value="Genomic_DNA"/>
</dbReference>
<evidence type="ECO:0000256" key="1">
    <source>
        <dbReference type="SAM" id="Phobius"/>
    </source>
</evidence>
<evidence type="ECO:0000313" key="2">
    <source>
        <dbReference type="EMBL" id="CAK6448006.1"/>
    </source>
</evidence>
<name>A0ABP0ABV6_PIPNA</name>
<feature type="transmembrane region" description="Helical" evidence="1">
    <location>
        <begin position="64"/>
        <end position="82"/>
    </location>
</feature>
<reference evidence="2" key="1">
    <citation type="submission" date="2023-12" db="EMBL/GenBank/DDBJ databases">
        <authorList>
            <person name="Brown T."/>
        </authorList>
    </citation>
    <scope>NUCLEOTIDE SEQUENCE</scope>
</reference>
<keyword evidence="1" id="KW-0812">Transmembrane</keyword>
<sequence>MQTLDLGFQADTIPSLYGALRVPTCLQANIFEALYNSSLRSVSRRIRILEFAAKCISGFKTHGLLLLFAIYYVIFLLHQWIMGRKSASPLTSKPFLVNCLAFGQVWAKELEERWQG</sequence>
<protein>
    <submittedName>
        <fullName evidence="2">Uncharacterized protein</fullName>
    </submittedName>
</protein>
<keyword evidence="3" id="KW-1185">Reference proteome</keyword>
<evidence type="ECO:0000313" key="3">
    <source>
        <dbReference type="Proteomes" id="UP001314169"/>
    </source>
</evidence>
<keyword evidence="1" id="KW-0472">Membrane</keyword>
<proteinExistence type="predicted"/>